<dbReference type="EMBL" id="CANL01000023">
    <property type="protein sequence ID" value="CCM63830.1"/>
    <property type="molecule type" value="Genomic_DNA"/>
</dbReference>
<evidence type="ECO:0000259" key="9">
    <source>
        <dbReference type="Pfam" id="PF13231"/>
    </source>
</evidence>
<protein>
    <recommendedName>
        <fullName evidence="9">Glycosyltransferase RgtA/B/C/D-like domain-containing protein</fullName>
    </recommendedName>
</protein>
<feature type="domain" description="Glycosyltransferase RgtA/B/C/D-like" evidence="9">
    <location>
        <begin position="120"/>
        <end position="272"/>
    </location>
</feature>
<dbReference type="Proteomes" id="UP000018291">
    <property type="component" value="Unassembled WGS sequence"/>
</dbReference>
<evidence type="ECO:0000256" key="5">
    <source>
        <dbReference type="ARBA" id="ARBA00022692"/>
    </source>
</evidence>
<evidence type="ECO:0000313" key="10">
    <source>
        <dbReference type="EMBL" id="CCM63830.1"/>
    </source>
</evidence>
<dbReference type="HOGENOM" id="CLU_485469_0_0_11"/>
<keyword evidence="2" id="KW-1003">Cell membrane</keyword>
<keyword evidence="7 8" id="KW-0472">Membrane</keyword>
<dbReference type="PANTHER" id="PTHR33908">
    <property type="entry name" value="MANNOSYLTRANSFERASE YKCB-RELATED"/>
    <property type="match status" value="1"/>
</dbReference>
<sequence length="561" mass="59806">MRVAEVAIVPTEQRSADARGAELAGRAMVPTTDDGGRGGSGRMAALRSRLVTWAGDPLFWVGLAAAVFGVAARAWVIDGPMGIPDLDAATVATQANQFLDGRLGVFFLNQPYGGTPEVALVAGAFAIGGSNVFMLKLVPLVLHVVAVVLCWRVARRITEDRLARFLAPCFAWVFPAGMVWNSTKERGFYGIAIVLAALTMLLALRIDQEDAGPVDVMALGLVAGVGWWTTPLLAPVALAAGGWVIARSKPARRRLPILIGSTVVGAAPWLAWNVTNRWESLTGGRLKGLDWLDGASAWLRSLGLLSGTATPWDLDRNLLPWWLGAALLGLALAVAWRRTRHAVGWFLPGIVIVSGLTAPLNLVLALSPGAPRYLYPLVPTLAVVIAVLVPHRRRGGDALWAVGVVALLASTTVWGLQGMESLAKYDVPNSFIASPGIERVVRYLEKRGHTVVTTDTAGMQIHFLSGGKIIASSFGAPRVVEFEQLALAVPETTFVLEDGGLKNAKRLQGWAYFSGTPIAEEVHIGSYWVISFDQRVTPREAGLVVYGGRPPPEAGGDDAPQ</sequence>
<keyword evidence="4" id="KW-0808">Transferase</keyword>
<dbReference type="PANTHER" id="PTHR33908:SF11">
    <property type="entry name" value="MEMBRANE PROTEIN"/>
    <property type="match status" value="1"/>
</dbReference>
<comment type="caution">
    <text evidence="10">The sequence shown here is derived from an EMBL/GenBank/DDBJ whole genome shotgun (WGS) entry which is preliminary data.</text>
</comment>
<feature type="transmembrane region" description="Helical" evidence="8">
    <location>
        <begin position="188"/>
        <end position="206"/>
    </location>
</feature>
<feature type="transmembrane region" description="Helical" evidence="8">
    <location>
        <begin position="373"/>
        <end position="391"/>
    </location>
</feature>
<feature type="transmembrane region" description="Helical" evidence="8">
    <location>
        <begin position="319"/>
        <end position="336"/>
    </location>
</feature>
<proteinExistence type="predicted"/>
<dbReference type="InterPro" id="IPR050297">
    <property type="entry name" value="LipidA_mod_glycosyltrf_83"/>
</dbReference>
<evidence type="ECO:0000256" key="1">
    <source>
        <dbReference type="ARBA" id="ARBA00004651"/>
    </source>
</evidence>
<name>R4YZK2_9ACTN</name>
<comment type="subcellular location">
    <subcellularLocation>
        <location evidence="1">Cell membrane</location>
        <topology evidence="1">Multi-pass membrane protein</topology>
    </subcellularLocation>
</comment>
<reference evidence="10 11" key="1">
    <citation type="journal article" date="2013" name="ISME J.">
        <title>Metabolic model for the filamentous 'Candidatus Microthrix parvicella' based on genomic and metagenomic analyses.</title>
        <authorList>
            <person name="Jon McIlroy S."/>
            <person name="Kristiansen R."/>
            <person name="Albertsen M."/>
            <person name="Michael Karst S."/>
            <person name="Rossetti S."/>
            <person name="Lund Nielsen J."/>
            <person name="Tandoi V."/>
            <person name="James Seviour R."/>
            <person name="Nielsen P.H."/>
        </authorList>
    </citation>
    <scope>NUCLEOTIDE SEQUENCE [LARGE SCALE GENOMIC DNA]</scope>
    <source>
        <strain evidence="10 11">RN1</strain>
    </source>
</reference>
<keyword evidence="11" id="KW-1185">Reference proteome</keyword>
<keyword evidence="6 8" id="KW-1133">Transmembrane helix</keyword>
<dbReference type="GO" id="GO:0009103">
    <property type="term" value="P:lipopolysaccharide biosynthetic process"/>
    <property type="evidence" value="ECO:0007669"/>
    <property type="project" value="UniProtKB-ARBA"/>
</dbReference>
<feature type="transmembrane region" description="Helical" evidence="8">
    <location>
        <begin position="226"/>
        <end position="246"/>
    </location>
</feature>
<keyword evidence="3" id="KW-0328">Glycosyltransferase</keyword>
<organism evidence="10 11">
    <name type="scientific">Candidatus Neomicrothrix parvicella RN1</name>
    <dbReference type="NCBI Taxonomy" id="1229780"/>
    <lineage>
        <taxon>Bacteria</taxon>
        <taxon>Bacillati</taxon>
        <taxon>Actinomycetota</taxon>
        <taxon>Acidimicrobiia</taxon>
        <taxon>Acidimicrobiales</taxon>
        <taxon>Microthrixaceae</taxon>
        <taxon>Candidatus Neomicrothrix</taxon>
    </lineage>
</organism>
<feature type="transmembrane region" description="Helical" evidence="8">
    <location>
        <begin position="57"/>
        <end position="76"/>
    </location>
</feature>
<evidence type="ECO:0000256" key="8">
    <source>
        <dbReference type="SAM" id="Phobius"/>
    </source>
</evidence>
<evidence type="ECO:0000313" key="11">
    <source>
        <dbReference type="Proteomes" id="UP000018291"/>
    </source>
</evidence>
<dbReference type="eggNOG" id="ENOG502ZQJ5">
    <property type="taxonomic scope" value="Bacteria"/>
</dbReference>
<feature type="transmembrane region" description="Helical" evidence="8">
    <location>
        <begin position="343"/>
        <end position="367"/>
    </location>
</feature>
<evidence type="ECO:0000256" key="7">
    <source>
        <dbReference type="ARBA" id="ARBA00023136"/>
    </source>
</evidence>
<evidence type="ECO:0000256" key="6">
    <source>
        <dbReference type="ARBA" id="ARBA00022989"/>
    </source>
</evidence>
<accession>R4YZK2</accession>
<dbReference type="InterPro" id="IPR038731">
    <property type="entry name" value="RgtA/B/C-like"/>
</dbReference>
<gene>
    <name evidence="10" type="ORF">BN381_30026</name>
</gene>
<keyword evidence="5 8" id="KW-0812">Transmembrane</keyword>
<evidence type="ECO:0000256" key="4">
    <source>
        <dbReference type="ARBA" id="ARBA00022679"/>
    </source>
</evidence>
<feature type="transmembrane region" description="Helical" evidence="8">
    <location>
        <begin position="133"/>
        <end position="154"/>
    </location>
</feature>
<feature type="transmembrane region" description="Helical" evidence="8">
    <location>
        <begin position="398"/>
        <end position="416"/>
    </location>
</feature>
<dbReference type="AlphaFoldDB" id="R4YZK2"/>
<evidence type="ECO:0000256" key="2">
    <source>
        <dbReference type="ARBA" id="ARBA00022475"/>
    </source>
</evidence>
<dbReference type="Pfam" id="PF13231">
    <property type="entry name" value="PMT_2"/>
    <property type="match status" value="1"/>
</dbReference>
<feature type="transmembrane region" description="Helical" evidence="8">
    <location>
        <begin position="255"/>
        <end position="272"/>
    </location>
</feature>
<dbReference type="GO" id="GO:0005886">
    <property type="term" value="C:plasma membrane"/>
    <property type="evidence" value="ECO:0007669"/>
    <property type="project" value="UniProtKB-SubCell"/>
</dbReference>
<dbReference type="STRING" id="1229780.BN381_30026"/>
<evidence type="ECO:0000256" key="3">
    <source>
        <dbReference type="ARBA" id="ARBA00022676"/>
    </source>
</evidence>
<dbReference type="GO" id="GO:0016763">
    <property type="term" value="F:pentosyltransferase activity"/>
    <property type="evidence" value="ECO:0007669"/>
    <property type="project" value="TreeGrafter"/>
</dbReference>